<feature type="region of interest" description="Disordered" evidence="1">
    <location>
        <begin position="1"/>
        <end position="21"/>
    </location>
</feature>
<evidence type="ECO:0000256" key="1">
    <source>
        <dbReference type="SAM" id="MobiDB-lite"/>
    </source>
</evidence>
<sequence length="259" mass="28706">MYRSAPFKPKAQQLAQQPWGPAPMLSAKRTWLWGDMKVEMTLSKSSACGSGKKAAPPFWITASASSMATTRALLVMFDPARLSSKFIGRQEGQGGGDFTKRSIGRRDKSRLPLFMRHGCWVTMSRLECVLNLSGSVVDSTEFILNAKRLTGRIYMDDQGFVRDVEHGSNTQRQATKDAGTIATTVSSRSWPPPMTRVSGGKDYNKRASFEDGNGCAKFEDLNIDLFPKIMKPVERVIKVQNVKDVAVCWGKIETSLSRS</sequence>
<dbReference type="AlphaFoldDB" id="A0A9W8MU71"/>
<dbReference type="EMBL" id="JANKHO010000657">
    <property type="protein sequence ID" value="KAJ3507460.1"/>
    <property type="molecule type" value="Genomic_DNA"/>
</dbReference>
<accession>A0A9W8MU71</accession>
<dbReference type="Proteomes" id="UP001148786">
    <property type="component" value="Unassembled WGS sequence"/>
</dbReference>
<evidence type="ECO:0000313" key="2">
    <source>
        <dbReference type="EMBL" id="KAJ3507460.1"/>
    </source>
</evidence>
<proteinExistence type="predicted"/>
<organism evidence="2 3">
    <name type="scientific">Agrocybe chaxingu</name>
    <dbReference type="NCBI Taxonomy" id="84603"/>
    <lineage>
        <taxon>Eukaryota</taxon>
        <taxon>Fungi</taxon>
        <taxon>Dikarya</taxon>
        <taxon>Basidiomycota</taxon>
        <taxon>Agaricomycotina</taxon>
        <taxon>Agaricomycetes</taxon>
        <taxon>Agaricomycetidae</taxon>
        <taxon>Agaricales</taxon>
        <taxon>Agaricineae</taxon>
        <taxon>Strophariaceae</taxon>
        <taxon>Agrocybe</taxon>
    </lineage>
</organism>
<comment type="caution">
    <text evidence="2">The sequence shown here is derived from an EMBL/GenBank/DDBJ whole genome shotgun (WGS) entry which is preliminary data.</text>
</comment>
<gene>
    <name evidence="2" type="ORF">NLJ89_g6291</name>
</gene>
<feature type="region of interest" description="Disordered" evidence="1">
    <location>
        <begin position="168"/>
        <end position="201"/>
    </location>
</feature>
<protein>
    <submittedName>
        <fullName evidence="2">Uncharacterized protein</fullName>
    </submittedName>
</protein>
<evidence type="ECO:0000313" key="3">
    <source>
        <dbReference type="Proteomes" id="UP001148786"/>
    </source>
</evidence>
<keyword evidence="3" id="KW-1185">Reference proteome</keyword>
<name>A0A9W8MU71_9AGAR</name>
<reference evidence="2" key="1">
    <citation type="submission" date="2022-07" db="EMBL/GenBank/DDBJ databases">
        <title>Genome Sequence of Agrocybe chaxingu.</title>
        <authorList>
            <person name="Buettner E."/>
        </authorList>
    </citation>
    <scope>NUCLEOTIDE SEQUENCE</scope>
    <source>
        <strain evidence="2">MP-N11</strain>
    </source>
</reference>